<keyword evidence="2" id="KW-1185">Reference proteome</keyword>
<reference evidence="1 2" key="1">
    <citation type="journal article" date="2022" name="bioRxiv">
        <title>The genome of the oomycete Peronosclerospora sorghi, a cosmopolitan pathogen of maize and sorghum, is inflated with dispersed pseudogenes.</title>
        <authorList>
            <person name="Fletcher K."/>
            <person name="Martin F."/>
            <person name="Isakeit T."/>
            <person name="Cavanaugh K."/>
            <person name="Magill C."/>
            <person name="Michelmore R."/>
        </authorList>
    </citation>
    <scope>NUCLEOTIDE SEQUENCE [LARGE SCALE GENOMIC DNA]</scope>
    <source>
        <strain evidence="1">P6</strain>
    </source>
</reference>
<evidence type="ECO:0000313" key="2">
    <source>
        <dbReference type="Proteomes" id="UP001163321"/>
    </source>
</evidence>
<sequence>MRVGLAIQAFPSVVELYNDEQACVVSVLKMEEDEESVDGMPFVMREDGSDDALVCPSYYNEIQLRVCELQTVGGVGARACWTRKDVASASGFLCVFIGDLFDATTARGNKRCRDVSTLVDSWSCG</sequence>
<evidence type="ECO:0000313" key="1">
    <source>
        <dbReference type="EMBL" id="KAI9906775.1"/>
    </source>
</evidence>
<organism evidence="1 2">
    <name type="scientific">Peronosclerospora sorghi</name>
    <dbReference type="NCBI Taxonomy" id="230839"/>
    <lineage>
        <taxon>Eukaryota</taxon>
        <taxon>Sar</taxon>
        <taxon>Stramenopiles</taxon>
        <taxon>Oomycota</taxon>
        <taxon>Peronosporomycetes</taxon>
        <taxon>Peronosporales</taxon>
        <taxon>Peronosporaceae</taxon>
        <taxon>Peronosclerospora</taxon>
    </lineage>
</organism>
<dbReference type="EMBL" id="CM047587">
    <property type="protein sequence ID" value="KAI9906775.1"/>
    <property type="molecule type" value="Genomic_DNA"/>
</dbReference>
<dbReference type="Proteomes" id="UP001163321">
    <property type="component" value="Chromosome 8"/>
</dbReference>
<name>A0ACC0VJV0_9STRA</name>
<protein>
    <submittedName>
        <fullName evidence="1">Uncharacterized protein</fullName>
    </submittedName>
</protein>
<comment type="caution">
    <text evidence="1">The sequence shown here is derived from an EMBL/GenBank/DDBJ whole genome shotgun (WGS) entry which is preliminary data.</text>
</comment>
<gene>
    <name evidence="1" type="ORF">PsorP6_003048</name>
</gene>
<proteinExistence type="predicted"/>
<accession>A0ACC0VJV0</accession>